<comment type="caution">
    <text evidence="1">The sequence shown here is derived from an EMBL/GenBank/DDBJ whole genome shotgun (WGS) entry which is preliminary data.</text>
</comment>
<dbReference type="Proteomes" id="UP001143543">
    <property type="component" value="Unassembled WGS sequence"/>
</dbReference>
<keyword evidence="2" id="KW-1185">Reference proteome</keyword>
<proteinExistence type="predicted"/>
<organism evidence="1 2">
    <name type="scientific">Neptunitalea lumnitzerae</name>
    <dbReference type="NCBI Taxonomy" id="2965509"/>
    <lineage>
        <taxon>Bacteria</taxon>
        <taxon>Pseudomonadati</taxon>
        <taxon>Bacteroidota</taxon>
        <taxon>Flavobacteriia</taxon>
        <taxon>Flavobacteriales</taxon>
        <taxon>Flavobacteriaceae</taxon>
        <taxon>Neptunitalea</taxon>
    </lineage>
</organism>
<evidence type="ECO:0000313" key="1">
    <source>
        <dbReference type="EMBL" id="GLB48398.1"/>
    </source>
</evidence>
<gene>
    <name evidence="1" type="ORF">Y10_07660</name>
</gene>
<dbReference type="EMBL" id="BRVO01000001">
    <property type="protein sequence ID" value="GLB48398.1"/>
    <property type="molecule type" value="Genomic_DNA"/>
</dbReference>
<evidence type="ECO:0000313" key="2">
    <source>
        <dbReference type="Proteomes" id="UP001143543"/>
    </source>
</evidence>
<dbReference type="NCBIfam" id="NF047659">
    <property type="entry name" value="THC0290_0291_fam"/>
    <property type="match status" value="1"/>
</dbReference>
<accession>A0ABQ5MG52</accession>
<sequence>MHKGFSQFSHQLGLIGGPVAFQSDYGEDKNFDNIKGNLGFSIGVIHYMNLALNADCDCFNRYTYFNDHFMIRNEFIYMQSKLDHFGQWVSPEYTSLTADQLRAMHGEMKTLSVGSQLEYYPVPLREFLSGNYVFVPYASLGFQANYYFPRNYSDLGNIETQPEETLPVKYQNGQLNNGSGIVMSAIGNVGIKVKITRDSDLMVDLRYQYYFSDWVDGMRPDPDVYTENQNNDTSVSLSLGYIFYL</sequence>
<name>A0ABQ5MG52_9FLAO</name>
<reference evidence="1" key="1">
    <citation type="submission" date="2022-07" db="EMBL/GenBank/DDBJ databases">
        <title>Taxonomy of Novel Oxalotrophic and Methylotrophic Bacteria.</title>
        <authorList>
            <person name="Sahin N."/>
            <person name="Tani A."/>
        </authorList>
    </citation>
    <scope>NUCLEOTIDE SEQUENCE</scope>
    <source>
        <strain evidence="1">Y10</strain>
    </source>
</reference>
<protein>
    <submittedName>
        <fullName evidence="1">Glutamate dehydrogenase</fullName>
    </submittedName>
</protein>